<dbReference type="SUPFAM" id="SSF52087">
    <property type="entry name" value="CRAL/TRIO domain"/>
    <property type="match status" value="1"/>
</dbReference>
<organism evidence="2 3">
    <name type="scientific">Limulus polyphemus</name>
    <name type="common">Atlantic horseshoe crab</name>
    <dbReference type="NCBI Taxonomy" id="6850"/>
    <lineage>
        <taxon>Eukaryota</taxon>
        <taxon>Metazoa</taxon>
        <taxon>Ecdysozoa</taxon>
        <taxon>Arthropoda</taxon>
        <taxon>Chelicerata</taxon>
        <taxon>Merostomata</taxon>
        <taxon>Xiphosura</taxon>
        <taxon>Limulidae</taxon>
        <taxon>Limulus</taxon>
    </lineage>
</organism>
<dbReference type="GeneID" id="106470330"/>
<dbReference type="InterPro" id="IPR053012">
    <property type="entry name" value="ER-organelle_contact"/>
</dbReference>
<evidence type="ECO:0000313" key="3">
    <source>
        <dbReference type="RefSeq" id="XP_013786334.1"/>
    </source>
</evidence>
<dbReference type="PANTHER" id="PTHR46384:SF1">
    <property type="entry name" value="MOTILE SPERM DOMAIN-CONTAINING PROTEIN 2"/>
    <property type="match status" value="1"/>
</dbReference>
<feature type="domain" description="CRAL-TRIO" evidence="1">
    <location>
        <begin position="1"/>
        <end position="53"/>
    </location>
</feature>
<dbReference type="Pfam" id="PF00650">
    <property type="entry name" value="CRAL_TRIO"/>
    <property type="match status" value="1"/>
</dbReference>
<protein>
    <submittedName>
        <fullName evidence="3">Motile sperm domain-containing protein 2-like</fullName>
    </submittedName>
</protein>
<evidence type="ECO:0000313" key="2">
    <source>
        <dbReference type="Proteomes" id="UP000694941"/>
    </source>
</evidence>
<gene>
    <name evidence="3" type="primary">LOC106470330</name>
</gene>
<dbReference type="RefSeq" id="XP_013786334.1">
    <property type="nucleotide sequence ID" value="XM_013930880.2"/>
</dbReference>
<accession>A0ABM1BPU1</accession>
<dbReference type="InterPro" id="IPR036865">
    <property type="entry name" value="CRAL-TRIO_dom_sf"/>
</dbReference>
<reference evidence="3" key="1">
    <citation type="submission" date="2025-08" db="UniProtKB">
        <authorList>
            <consortium name="RefSeq"/>
        </authorList>
    </citation>
    <scope>IDENTIFICATION</scope>
    <source>
        <tissue evidence="3">Muscle</tissue>
    </source>
</reference>
<dbReference type="CDD" id="cd00170">
    <property type="entry name" value="SEC14"/>
    <property type="match status" value="1"/>
</dbReference>
<dbReference type="PANTHER" id="PTHR46384">
    <property type="entry name" value="MOTILE SPERM DOMAIN-CONTAINING PROTEIN 2"/>
    <property type="match status" value="1"/>
</dbReference>
<dbReference type="PROSITE" id="PS50191">
    <property type="entry name" value="CRAL_TRIO"/>
    <property type="match status" value="1"/>
</dbReference>
<dbReference type="Proteomes" id="UP000694941">
    <property type="component" value="Unplaced"/>
</dbReference>
<keyword evidence="2" id="KW-1185">Reference proteome</keyword>
<proteinExistence type="predicted"/>
<sequence>MPWIMNACWKVIKKVLPKEATDRVKFLSITSFTDFFDPEALPPHLGGTCLKEYKPIQYSAFSGEECFSTVRKDSTSVMNEGREKKA</sequence>
<dbReference type="Gene3D" id="3.40.525.10">
    <property type="entry name" value="CRAL-TRIO lipid binding domain"/>
    <property type="match status" value="1"/>
</dbReference>
<evidence type="ECO:0000259" key="1">
    <source>
        <dbReference type="PROSITE" id="PS50191"/>
    </source>
</evidence>
<name>A0ABM1BPU1_LIMPO</name>
<dbReference type="InterPro" id="IPR001251">
    <property type="entry name" value="CRAL-TRIO_dom"/>
</dbReference>